<dbReference type="InterPro" id="IPR011012">
    <property type="entry name" value="Longin-like_dom_sf"/>
</dbReference>
<dbReference type="EMBL" id="HBHZ01001362">
    <property type="protein sequence ID" value="CAE0188011.1"/>
    <property type="molecule type" value="Transcribed_RNA"/>
</dbReference>
<organism evidence="12">
    <name type="scientific">Chloropicon roscoffensis</name>
    <dbReference type="NCBI Taxonomy" id="1461544"/>
    <lineage>
        <taxon>Eukaryota</taxon>
        <taxon>Viridiplantae</taxon>
        <taxon>Chlorophyta</taxon>
        <taxon>Chloropicophyceae</taxon>
        <taxon>Chloropicales</taxon>
        <taxon>Chloropicaceae</taxon>
        <taxon>Chloropicon</taxon>
    </lineage>
</organism>
<sequence length="226" mass="25184">MESGAGILYAFVGRGRTVWADHQATTAFQNPQKTASQMLAKLSQEGKYTFQLSEARTAYCLVDHLGVVFGCVASSTGISSTSAMVFLGDLNDQFYCQFAASEVQTCAETTTQFRRFSMTMKKAMEIAYSGGQGKISEVKRQIEDTRQIMSSNIDKVLERGERLEDVMGKSEAMKDTADQFRKKGRELRRKMWWQNTKMKLIIAGVVLLLILIIFFAACSGVTCVTK</sequence>
<dbReference type="Proteomes" id="UP001472866">
    <property type="component" value="Chromosome 09"/>
</dbReference>
<dbReference type="PANTHER" id="PTHR21136">
    <property type="entry name" value="SNARE PROTEINS"/>
    <property type="match status" value="1"/>
</dbReference>
<evidence type="ECO:0000256" key="2">
    <source>
        <dbReference type="ARBA" id="ARBA00022448"/>
    </source>
</evidence>
<evidence type="ECO:0000256" key="5">
    <source>
        <dbReference type="ARBA" id="ARBA00022989"/>
    </source>
</evidence>
<dbReference type="PROSITE" id="PS00417">
    <property type="entry name" value="SYNAPTOBREVIN"/>
    <property type="match status" value="1"/>
</dbReference>
<keyword evidence="14" id="KW-1185">Reference proteome</keyword>
<dbReference type="PROSITE" id="PS50892">
    <property type="entry name" value="V_SNARE"/>
    <property type="match status" value="1"/>
</dbReference>
<name>A0A7S3C758_9CHLO</name>
<comment type="function">
    <text evidence="7">Involved in the targeting and/or fusion of transport vesicles to their target membrane.</text>
</comment>
<dbReference type="Gene3D" id="1.20.5.110">
    <property type="match status" value="1"/>
</dbReference>
<dbReference type="GO" id="GO:0015031">
    <property type="term" value="P:protein transport"/>
    <property type="evidence" value="ECO:0007669"/>
    <property type="project" value="UniProtKB-KW"/>
</dbReference>
<dbReference type="InterPro" id="IPR001388">
    <property type="entry name" value="Synaptobrevin-like"/>
</dbReference>
<dbReference type="EMBL" id="CP151509">
    <property type="protein sequence ID" value="WZN64174.1"/>
    <property type="molecule type" value="Genomic_DNA"/>
</dbReference>
<evidence type="ECO:0000256" key="3">
    <source>
        <dbReference type="ARBA" id="ARBA00022692"/>
    </source>
</evidence>
<feature type="domain" description="V-SNARE coiled-coil homology" evidence="11">
    <location>
        <begin position="134"/>
        <end position="194"/>
    </location>
</feature>
<dbReference type="InterPro" id="IPR042855">
    <property type="entry name" value="V_SNARE_CC"/>
</dbReference>
<gene>
    <name evidence="12" type="ORF">CROS1456_LOCUS1079</name>
    <name evidence="13" type="ORF">HKI87_09g57280</name>
</gene>
<keyword evidence="9" id="KW-0175">Coiled coil</keyword>
<protein>
    <submittedName>
        <fullName evidence="13">Vesicle-associated membrane protein</fullName>
    </submittedName>
</protein>
<reference evidence="12" key="1">
    <citation type="submission" date="2021-01" db="EMBL/GenBank/DDBJ databases">
        <authorList>
            <person name="Corre E."/>
            <person name="Pelletier E."/>
            <person name="Niang G."/>
            <person name="Scheremetjew M."/>
            <person name="Finn R."/>
            <person name="Kale V."/>
            <person name="Holt S."/>
            <person name="Cochrane G."/>
            <person name="Meng A."/>
            <person name="Brown T."/>
            <person name="Cohen L."/>
        </authorList>
    </citation>
    <scope>NUCLEOTIDE SEQUENCE</scope>
    <source>
        <strain evidence="12">RCC1871</strain>
    </source>
</reference>
<evidence type="ECO:0000256" key="4">
    <source>
        <dbReference type="ARBA" id="ARBA00022927"/>
    </source>
</evidence>
<keyword evidence="4" id="KW-0653">Protein transport</keyword>
<evidence type="ECO:0000256" key="1">
    <source>
        <dbReference type="ARBA" id="ARBA00008025"/>
    </source>
</evidence>
<proteinExistence type="inferred from homology"/>
<comment type="similarity">
    <text evidence="1">Belongs to the synaptobrevin family.</text>
</comment>
<accession>A0A7S3C758</accession>
<dbReference type="InterPro" id="IPR051097">
    <property type="entry name" value="Synaptobrevin-like_transport"/>
</dbReference>
<keyword evidence="2" id="KW-0813">Transport</keyword>
<feature type="transmembrane region" description="Helical" evidence="10">
    <location>
        <begin position="198"/>
        <end position="217"/>
    </location>
</feature>
<dbReference type="SUPFAM" id="SSF58038">
    <property type="entry name" value="SNARE fusion complex"/>
    <property type="match status" value="1"/>
</dbReference>
<dbReference type="Pfam" id="PF00957">
    <property type="entry name" value="Synaptobrevin"/>
    <property type="match status" value="1"/>
</dbReference>
<evidence type="ECO:0000259" key="11">
    <source>
        <dbReference type="PROSITE" id="PS50892"/>
    </source>
</evidence>
<dbReference type="GO" id="GO:0016192">
    <property type="term" value="P:vesicle-mediated transport"/>
    <property type="evidence" value="ECO:0007669"/>
    <property type="project" value="InterPro"/>
</dbReference>
<dbReference type="PANTHER" id="PTHR21136:SF168">
    <property type="entry name" value="VESICLE-ASSOCIATED MEMBRANE PROTEIN 9"/>
    <property type="match status" value="1"/>
</dbReference>
<keyword evidence="6 10" id="KW-0472">Membrane</keyword>
<dbReference type="PRINTS" id="PR00219">
    <property type="entry name" value="SYNAPTOBREVN"/>
</dbReference>
<dbReference type="AlphaFoldDB" id="A0A7S3C758"/>
<evidence type="ECO:0000256" key="10">
    <source>
        <dbReference type="SAM" id="Phobius"/>
    </source>
</evidence>
<dbReference type="Gene3D" id="3.30.450.50">
    <property type="entry name" value="Longin domain"/>
    <property type="match status" value="1"/>
</dbReference>
<keyword evidence="5 10" id="KW-1133">Transmembrane helix</keyword>
<comment type="subcellular location">
    <subcellularLocation>
        <location evidence="8">Endomembrane system</location>
        <topology evidence="8">Single-pass type IV membrane protein</topology>
    </subcellularLocation>
</comment>
<evidence type="ECO:0000313" key="14">
    <source>
        <dbReference type="Proteomes" id="UP001472866"/>
    </source>
</evidence>
<keyword evidence="3 10" id="KW-0812">Transmembrane</keyword>
<evidence type="ECO:0000313" key="12">
    <source>
        <dbReference type="EMBL" id="CAE0188011.1"/>
    </source>
</evidence>
<evidence type="ECO:0000256" key="8">
    <source>
        <dbReference type="ARBA" id="ARBA00046280"/>
    </source>
</evidence>
<evidence type="ECO:0000313" key="13">
    <source>
        <dbReference type="EMBL" id="WZN64174.1"/>
    </source>
</evidence>
<reference evidence="13 14" key="2">
    <citation type="submission" date="2024-03" db="EMBL/GenBank/DDBJ databases">
        <title>Complete genome sequence of the green alga Chloropicon roscoffensis RCC1871.</title>
        <authorList>
            <person name="Lemieux C."/>
            <person name="Pombert J.-F."/>
            <person name="Otis C."/>
            <person name="Turmel M."/>
        </authorList>
    </citation>
    <scope>NUCLEOTIDE SEQUENCE [LARGE SCALE GENOMIC DNA]</scope>
    <source>
        <strain evidence="13 14">RCC1871</strain>
    </source>
</reference>
<evidence type="ECO:0000256" key="6">
    <source>
        <dbReference type="ARBA" id="ARBA00023136"/>
    </source>
</evidence>
<dbReference type="SUPFAM" id="SSF64356">
    <property type="entry name" value="SNARE-like"/>
    <property type="match status" value="1"/>
</dbReference>
<dbReference type="FunFam" id="1.20.5.110:FF:000004">
    <property type="entry name" value="Vesicle-associated membrane protein 7"/>
    <property type="match status" value="1"/>
</dbReference>
<evidence type="ECO:0000256" key="9">
    <source>
        <dbReference type="PROSITE-ProRule" id="PRU00290"/>
    </source>
</evidence>
<dbReference type="GO" id="GO:0012505">
    <property type="term" value="C:endomembrane system"/>
    <property type="evidence" value="ECO:0007669"/>
    <property type="project" value="UniProtKB-SubCell"/>
</dbReference>
<dbReference type="GO" id="GO:0005737">
    <property type="term" value="C:cytoplasm"/>
    <property type="evidence" value="ECO:0007669"/>
    <property type="project" value="UniProtKB-ARBA"/>
</dbReference>
<evidence type="ECO:0000256" key="7">
    <source>
        <dbReference type="ARBA" id="ARBA00037493"/>
    </source>
</evidence>
<dbReference type="GO" id="GO:0016020">
    <property type="term" value="C:membrane"/>
    <property type="evidence" value="ECO:0007669"/>
    <property type="project" value="InterPro"/>
</dbReference>